<protein>
    <submittedName>
        <fullName evidence="1">Uncharacterized protein</fullName>
    </submittedName>
</protein>
<gene>
    <name evidence="1" type="ORF">ENSA7_40940</name>
</gene>
<sequence length="187" mass="19353">MSHVTLRLTRCTLLAHKPTKLLGWGVISAVAYDGKDGIRPVAAIPAIKFARKLKTKRVDFLHTTPGAGGDGLLIASFDAPPKALGWVATLTLTDTAKQAAKVISAVSEAAGTIVSGVPGSGQLAGTLFKAAGGLAMAIGDIVGARVVGTCVGSEIDDEDLSRDWDAAFTNFKTRFEISYDIEGAPST</sequence>
<accession>A0A2S9YMG4</accession>
<organism evidence="1 2">
    <name type="scientific">Enhygromyxa salina</name>
    <dbReference type="NCBI Taxonomy" id="215803"/>
    <lineage>
        <taxon>Bacteria</taxon>
        <taxon>Pseudomonadati</taxon>
        <taxon>Myxococcota</taxon>
        <taxon>Polyangia</taxon>
        <taxon>Nannocystales</taxon>
        <taxon>Nannocystaceae</taxon>
        <taxon>Enhygromyxa</taxon>
    </lineage>
</organism>
<dbReference type="RefSeq" id="WP_106091046.1">
    <property type="nucleotide sequence ID" value="NZ_PVNL01000079.1"/>
</dbReference>
<proteinExistence type="predicted"/>
<name>A0A2S9YMG4_9BACT</name>
<dbReference type="Proteomes" id="UP000238823">
    <property type="component" value="Unassembled WGS sequence"/>
</dbReference>
<dbReference type="AlphaFoldDB" id="A0A2S9YMG4"/>
<evidence type="ECO:0000313" key="2">
    <source>
        <dbReference type="Proteomes" id="UP000238823"/>
    </source>
</evidence>
<reference evidence="1 2" key="1">
    <citation type="submission" date="2018-03" db="EMBL/GenBank/DDBJ databases">
        <title>Draft Genome Sequences of the Obligatory Marine Myxobacteria Enhygromyxa salina SWB007.</title>
        <authorList>
            <person name="Poehlein A."/>
            <person name="Moghaddam J.A."/>
            <person name="Harms H."/>
            <person name="Alanjari M."/>
            <person name="Koenig G.M."/>
            <person name="Daniel R."/>
            <person name="Schaeberle T.F."/>
        </authorList>
    </citation>
    <scope>NUCLEOTIDE SEQUENCE [LARGE SCALE GENOMIC DNA]</scope>
    <source>
        <strain evidence="1 2">SWB007</strain>
    </source>
</reference>
<comment type="caution">
    <text evidence="1">The sequence shown here is derived from an EMBL/GenBank/DDBJ whole genome shotgun (WGS) entry which is preliminary data.</text>
</comment>
<dbReference type="EMBL" id="PVNL01000079">
    <property type="protein sequence ID" value="PRQ06246.1"/>
    <property type="molecule type" value="Genomic_DNA"/>
</dbReference>
<evidence type="ECO:0000313" key="1">
    <source>
        <dbReference type="EMBL" id="PRQ06246.1"/>
    </source>
</evidence>